<dbReference type="STRING" id="702114.A1355_20625"/>
<protein>
    <recommendedName>
        <fullName evidence="1">TssC1 N-terminal domain-containing protein</fullName>
    </recommendedName>
</protein>
<reference evidence="3" key="1">
    <citation type="submission" date="2016-03" db="EMBL/GenBank/DDBJ databases">
        <authorList>
            <person name="Heylen K."/>
            <person name="De Vos P."/>
            <person name="Vekeman B."/>
        </authorList>
    </citation>
    <scope>NUCLEOTIDE SEQUENCE [LARGE SCALE GENOMIC DNA]</scope>
    <source>
        <strain evidence="3">R-45383</strain>
    </source>
</reference>
<dbReference type="RefSeq" id="WP_064025451.1">
    <property type="nucleotide sequence ID" value="NZ_LUUK01000047.1"/>
</dbReference>
<dbReference type="EMBL" id="LUUK01000047">
    <property type="protein sequence ID" value="OAI24453.1"/>
    <property type="molecule type" value="Genomic_DNA"/>
</dbReference>
<dbReference type="InterPro" id="IPR008312">
    <property type="entry name" value="T6SS_TssB1"/>
</dbReference>
<dbReference type="Pfam" id="PF05591">
    <property type="entry name" value="T6SS_VipA"/>
    <property type="match status" value="1"/>
</dbReference>
<accession>A0A177P4R6</accession>
<name>A0A177P4R6_9GAMM</name>
<dbReference type="InterPro" id="IPR010269">
    <property type="entry name" value="T6SS_TssC-like"/>
</dbReference>
<organism evidence="2 3">
    <name type="scientific">Methylomonas koyamae</name>
    <dbReference type="NCBI Taxonomy" id="702114"/>
    <lineage>
        <taxon>Bacteria</taxon>
        <taxon>Pseudomonadati</taxon>
        <taxon>Pseudomonadota</taxon>
        <taxon>Gammaproteobacteria</taxon>
        <taxon>Methylococcales</taxon>
        <taxon>Methylococcaceae</taxon>
        <taxon>Methylomonas</taxon>
    </lineage>
</organism>
<keyword evidence="3" id="KW-1185">Reference proteome</keyword>
<evidence type="ECO:0000313" key="3">
    <source>
        <dbReference type="Proteomes" id="UP000077628"/>
    </source>
</evidence>
<feature type="domain" description="TssC1 N-terminal" evidence="1">
    <location>
        <begin position="316"/>
        <end position="369"/>
    </location>
</feature>
<dbReference type="OrthoDB" id="9789942at2"/>
<evidence type="ECO:0000259" key="1">
    <source>
        <dbReference type="Pfam" id="PF05943"/>
    </source>
</evidence>
<dbReference type="Pfam" id="PF05943">
    <property type="entry name" value="VipB"/>
    <property type="match status" value="1"/>
</dbReference>
<dbReference type="PANTHER" id="PTHR35565">
    <property type="entry name" value="CYTOPLASMIC PROTEIN-RELATED"/>
    <property type="match status" value="1"/>
</dbReference>
<dbReference type="AlphaFoldDB" id="A0A177P4R6"/>
<evidence type="ECO:0000313" key="2">
    <source>
        <dbReference type="EMBL" id="OAI24453.1"/>
    </source>
</evidence>
<proteinExistence type="predicted"/>
<dbReference type="PANTHER" id="PTHR35565:SF3">
    <property type="entry name" value="TYPE VI SECRETION SYSTEM SHEATH PROTEIN TSSC1"/>
    <property type="match status" value="1"/>
</dbReference>
<dbReference type="Proteomes" id="UP000077628">
    <property type="component" value="Unassembled WGS sequence"/>
</dbReference>
<dbReference type="InterPro" id="IPR044031">
    <property type="entry name" value="TssC1_N"/>
</dbReference>
<sequence>MTGRIEFNLGWNRPTSRRIEDGDGRCIYLLGRYSGRSGAGRPIAIDLDNFDQVLAELAPTVTVTGGQTLPFAELDDFHPDRWLKRIALLADLSELKTRLNNPATAELASAAIRQYLPIAPAVTPPPATAPTGGESDDETLRRLLGRSSEAASVPTDKLTGWIDGLVAPHVSRAALPEHTALADLIDAVVGQYLRGVLHAPAFQDMEALWRATRNLVGAAAEGEHRLFLVDADPVAFDAATAAAIVEHARRREDDRSSMVLIDHRFGLGDADRALLAAYADLAASLDGCAIGGIAADWAEAALTRHAPSLDIATDRVVLAYPRYLMRLPYGAKRDPLESLAFEECALPPAVEELLWGNPAFLCAQALLKANPEPEDLAFPEIPVFAYSEQGETVLQAGAETVLSESQIQTLLTSGITPVLGFRQRPGVRLPAIVALADAG</sequence>
<gene>
    <name evidence="2" type="ORF">A1355_20625</name>
</gene>
<comment type="caution">
    <text evidence="2">The sequence shown here is derived from an EMBL/GenBank/DDBJ whole genome shotgun (WGS) entry which is preliminary data.</text>
</comment>